<dbReference type="PANTHER" id="PTHR42867:SF1">
    <property type="entry name" value="MEMBRANE PROTEIN-RELATED"/>
    <property type="match status" value="1"/>
</dbReference>
<gene>
    <name evidence="2" type="ORF">PACILC2_45000</name>
</gene>
<proteinExistence type="predicted"/>
<feature type="region of interest" description="Disordered" evidence="1">
    <location>
        <begin position="75"/>
        <end position="111"/>
    </location>
</feature>
<feature type="compositionally biased region" description="Basic residues" evidence="1">
    <location>
        <begin position="78"/>
        <end position="103"/>
    </location>
</feature>
<protein>
    <submittedName>
        <fullName evidence="2">Uncharacterized protein</fullName>
    </submittedName>
</protein>
<dbReference type="PANTHER" id="PTHR42867">
    <property type="entry name" value="MEMBRANE PROTEIN-RELATED"/>
    <property type="match status" value="1"/>
</dbReference>
<keyword evidence="3" id="KW-1185">Reference proteome</keyword>
<reference evidence="2 3" key="1">
    <citation type="submission" date="2021-04" db="EMBL/GenBank/DDBJ databases">
        <title>Draft genome sequence of Paenibacillus cisolokensis, LC2-13A.</title>
        <authorList>
            <person name="Uke A."/>
            <person name="Chhe C."/>
            <person name="Baramee S."/>
            <person name="Kosugi A."/>
        </authorList>
    </citation>
    <scope>NUCLEOTIDE SEQUENCE [LARGE SCALE GENOMIC DNA]</scope>
    <source>
        <strain evidence="2 3">LC2-13A</strain>
    </source>
</reference>
<accession>A0ABQ4NCJ0</accession>
<evidence type="ECO:0000256" key="1">
    <source>
        <dbReference type="SAM" id="MobiDB-lite"/>
    </source>
</evidence>
<evidence type="ECO:0000313" key="3">
    <source>
        <dbReference type="Proteomes" id="UP000680304"/>
    </source>
</evidence>
<evidence type="ECO:0000313" key="2">
    <source>
        <dbReference type="EMBL" id="GIQ65932.1"/>
    </source>
</evidence>
<comment type="caution">
    <text evidence="2">The sequence shown here is derived from an EMBL/GenBank/DDBJ whole genome shotgun (WGS) entry which is preliminary data.</text>
</comment>
<sequence>MPQDPQPIYGGQAVIEGVMFAGKHVNVTAVRRKNDEIVFYEVPRTTKPWVQKLKKIPILRGIVAILESSAKGSQHLNFRWKRTQRTNMPKKKARKDARLRNRKANPAGASA</sequence>
<name>A0ABQ4NCJ0_9BACL</name>
<organism evidence="2 3">
    <name type="scientific">Paenibacillus cisolokensis</name>
    <dbReference type="NCBI Taxonomy" id="1658519"/>
    <lineage>
        <taxon>Bacteria</taxon>
        <taxon>Bacillati</taxon>
        <taxon>Bacillota</taxon>
        <taxon>Bacilli</taxon>
        <taxon>Bacillales</taxon>
        <taxon>Paenibacillaceae</taxon>
        <taxon>Paenibacillus</taxon>
    </lineage>
</organism>
<dbReference type="Proteomes" id="UP000680304">
    <property type="component" value="Unassembled WGS sequence"/>
</dbReference>
<dbReference type="EMBL" id="BOVJ01000158">
    <property type="protein sequence ID" value="GIQ65932.1"/>
    <property type="molecule type" value="Genomic_DNA"/>
</dbReference>